<comment type="caution">
    <text evidence="4">The sequence shown here is derived from an EMBL/GenBank/DDBJ whole genome shotgun (WGS) entry which is preliminary data.</text>
</comment>
<keyword evidence="5" id="KW-1185">Reference proteome</keyword>
<gene>
    <name evidence="4" type="ORF">HNQ61_000821</name>
</gene>
<dbReference type="RefSeq" id="WP_170038061.1">
    <property type="nucleotide sequence ID" value="NZ_JABDTL010000002.1"/>
</dbReference>
<evidence type="ECO:0000256" key="1">
    <source>
        <dbReference type="SAM" id="MobiDB-lite"/>
    </source>
</evidence>
<proteinExistence type="predicted"/>
<feature type="region of interest" description="Disordered" evidence="1">
    <location>
        <begin position="428"/>
        <end position="462"/>
    </location>
</feature>
<feature type="domain" description="CHAT" evidence="3">
    <location>
        <begin position="22"/>
        <end position="159"/>
    </location>
</feature>
<evidence type="ECO:0000259" key="3">
    <source>
        <dbReference type="Pfam" id="PF12770"/>
    </source>
</evidence>
<evidence type="ECO:0000256" key="2">
    <source>
        <dbReference type="SAM" id="Phobius"/>
    </source>
</evidence>
<dbReference type="EMBL" id="JACHIA010000002">
    <property type="protein sequence ID" value="MBB6069206.1"/>
    <property type="molecule type" value="Genomic_DNA"/>
</dbReference>
<protein>
    <submittedName>
        <fullName evidence="4">Putative membrane protein YeaQ/YmgE (Transglycosylase-associated protein family)</fullName>
    </submittedName>
</protein>
<dbReference type="AlphaFoldDB" id="A0A841GX14"/>
<dbReference type="Proteomes" id="UP000582837">
    <property type="component" value="Unassembled WGS sequence"/>
</dbReference>
<reference evidence="4 5" key="1">
    <citation type="submission" date="2020-08" db="EMBL/GenBank/DDBJ databases">
        <title>Genomic Encyclopedia of Type Strains, Phase IV (KMG-IV): sequencing the most valuable type-strain genomes for metagenomic binning, comparative biology and taxonomic classification.</title>
        <authorList>
            <person name="Goeker M."/>
        </authorList>
    </citation>
    <scope>NUCLEOTIDE SEQUENCE [LARGE SCALE GENOMIC DNA]</scope>
    <source>
        <strain evidence="4 5">DSM 29007</strain>
    </source>
</reference>
<dbReference type="Pfam" id="PF12770">
    <property type="entry name" value="CHAT"/>
    <property type="match status" value="1"/>
</dbReference>
<keyword evidence="2" id="KW-0812">Transmembrane</keyword>
<evidence type="ECO:0000313" key="5">
    <source>
        <dbReference type="Proteomes" id="UP000582837"/>
    </source>
</evidence>
<accession>A0A841GX14</accession>
<feature type="transmembrane region" description="Helical" evidence="2">
    <location>
        <begin position="278"/>
        <end position="297"/>
    </location>
</feature>
<feature type="transmembrane region" description="Helical" evidence="2">
    <location>
        <begin position="303"/>
        <end position="325"/>
    </location>
</feature>
<keyword evidence="2" id="KW-0472">Membrane</keyword>
<feature type="transmembrane region" description="Helical" evidence="2">
    <location>
        <begin position="251"/>
        <end position="271"/>
    </location>
</feature>
<sequence length="582" mass="63695">MRRILVLAANPVDTSQLQLAKEVHDIKEGLLRSRHRDEFEFLTEWTVTARGLRRALLDHQPEFIHFSGHGNQRGISLEDESGATQRVSTEALAELFARFSDHLRCVLLNSCDSQPQAEAISQGIPYAIGMRGKVADEAAVEFAVGFYDAVGAGRTIDDAFALGCNAIHNIGLPDHSRPVLYRQRADNVEPAAEEHASPVPGKAAPPPIDQGHERPPPENKERAHVAPFFQFLQTALRLGLQSGGRRFAPRIVGAGLYSAVVALLITTLFWLREPEVQRIAFFVLALLGLLIVVLIILPDLNPYVGNFLATVVILGLVGAIVWGAYNIAKINGPPAPGPTRQNFDAMGRIRFEDGRPAEGVAVSIPLLRLSDRTNANGTFSLGEIDYLPGKDTVDLQIAVNDTVTVFRRRIALNAESFDIVLAYQPPPELPVPTVASPGPDTTRPDQPSQDPPEPEAVRRPQLTSGVVAGYVNAAIGGEQYKHFGMNVTGSGTCRLRGRVQVLRGGNRDVHVVVLTAEEFEPYKVKGPYSEIFRERNTSDYTLDVELPGPGRYELVVSNRTSWLTPKYVLVENVRWECSGAAS</sequence>
<evidence type="ECO:0000313" key="4">
    <source>
        <dbReference type="EMBL" id="MBB6069206.1"/>
    </source>
</evidence>
<dbReference type="InterPro" id="IPR024983">
    <property type="entry name" value="CHAT_dom"/>
</dbReference>
<keyword evidence="2" id="KW-1133">Transmembrane helix</keyword>
<name>A0A841GX14_9BACT</name>
<feature type="region of interest" description="Disordered" evidence="1">
    <location>
        <begin position="190"/>
        <end position="220"/>
    </location>
</feature>
<organism evidence="4 5">
    <name type="scientific">Longimicrobium terrae</name>
    <dbReference type="NCBI Taxonomy" id="1639882"/>
    <lineage>
        <taxon>Bacteria</taxon>
        <taxon>Pseudomonadati</taxon>
        <taxon>Gemmatimonadota</taxon>
        <taxon>Longimicrobiia</taxon>
        <taxon>Longimicrobiales</taxon>
        <taxon>Longimicrobiaceae</taxon>
        <taxon>Longimicrobium</taxon>
    </lineage>
</organism>
<feature type="compositionally biased region" description="Basic and acidic residues" evidence="1">
    <location>
        <begin position="210"/>
        <end position="220"/>
    </location>
</feature>